<evidence type="ECO:0000259" key="6">
    <source>
        <dbReference type="Pfam" id="PF03755"/>
    </source>
</evidence>
<keyword evidence="9" id="KW-1185">Reference proteome</keyword>
<sequence>MIASMTAFGSGKATNDFGTVVVELKSVNSRFLDLQFRIPDELRLTEQPIRERLSQMIKRGKVEVRASFTKPNKELTDRLSEQHLARIAEQLAAARLILPETASPKITELLNWPSESLAHVAPTDWNDLCMAALEVALAEMKSSRQREGSRLADAMKTSAAEIDNIIDEMGKHLPALMLSHQERMAQKLHDTLNKAFPNGLSHISGQETFERIAAESSLFSMRIDVAEELARLKSHLSELVYLLSHGQAPKQAKANSTKTEAGSIGKRLDFLFQEMNREANTLGSKSASIEMTRASMDLKLLIEQMREQAQNIE</sequence>
<dbReference type="Proteomes" id="UP000238308">
    <property type="component" value="Unassembled WGS sequence"/>
</dbReference>
<comment type="caution">
    <text evidence="8">The sequence shown here is derived from an EMBL/GenBank/DDBJ whole genome shotgun (WGS) entry which is preliminary data.</text>
</comment>
<feature type="domain" description="Endoribonuclease YicC-like N-terminal" evidence="6">
    <location>
        <begin position="2"/>
        <end position="152"/>
    </location>
</feature>
<accession>A0A2T0XJ99</accession>
<comment type="similarity">
    <text evidence="5">Belongs to the YicC/YloC family.</text>
</comment>
<evidence type="ECO:0000256" key="4">
    <source>
        <dbReference type="ARBA" id="ARBA00022801"/>
    </source>
</evidence>
<evidence type="ECO:0000313" key="9">
    <source>
        <dbReference type="Proteomes" id="UP000238308"/>
    </source>
</evidence>
<keyword evidence="4" id="KW-0378">Hydrolase</keyword>
<keyword evidence="3" id="KW-0255">Endonuclease</keyword>
<feature type="domain" description="Endoribonuclease YicC-like C-terminal" evidence="7">
    <location>
        <begin position="182"/>
        <end position="313"/>
    </location>
</feature>
<dbReference type="Pfam" id="PF03755">
    <property type="entry name" value="YicC-like_N"/>
    <property type="match status" value="1"/>
</dbReference>
<gene>
    <name evidence="8" type="ORF">BCM14_0450</name>
</gene>
<evidence type="ECO:0000313" key="8">
    <source>
        <dbReference type="EMBL" id="PRY99013.1"/>
    </source>
</evidence>
<dbReference type="Pfam" id="PF08340">
    <property type="entry name" value="YicC-like_C"/>
    <property type="match status" value="1"/>
</dbReference>
<evidence type="ECO:0000259" key="7">
    <source>
        <dbReference type="Pfam" id="PF08340"/>
    </source>
</evidence>
<dbReference type="GO" id="GO:0004521">
    <property type="term" value="F:RNA endonuclease activity"/>
    <property type="evidence" value="ECO:0007669"/>
    <property type="project" value="InterPro"/>
</dbReference>
<keyword evidence="2" id="KW-0540">Nuclease</keyword>
<dbReference type="OrthoDB" id="9771229at2"/>
<dbReference type="InterPro" id="IPR013527">
    <property type="entry name" value="YicC-like_N"/>
</dbReference>
<dbReference type="RefSeq" id="WP_106226361.1">
    <property type="nucleotide sequence ID" value="NZ_PVTV01000011.1"/>
</dbReference>
<dbReference type="PANTHER" id="PTHR30636">
    <property type="entry name" value="UPF0701 PROTEIN YICC"/>
    <property type="match status" value="1"/>
</dbReference>
<evidence type="ECO:0000256" key="5">
    <source>
        <dbReference type="ARBA" id="ARBA00035648"/>
    </source>
</evidence>
<dbReference type="GO" id="GO:0016787">
    <property type="term" value="F:hydrolase activity"/>
    <property type="evidence" value="ECO:0007669"/>
    <property type="project" value="UniProtKB-KW"/>
</dbReference>
<dbReference type="AlphaFoldDB" id="A0A2T0XJ99"/>
<evidence type="ECO:0000256" key="3">
    <source>
        <dbReference type="ARBA" id="ARBA00022759"/>
    </source>
</evidence>
<proteinExistence type="inferred from homology"/>
<evidence type="ECO:0000256" key="1">
    <source>
        <dbReference type="ARBA" id="ARBA00001968"/>
    </source>
</evidence>
<dbReference type="NCBIfam" id="TIGR00255">
    <property type="entry name" value="YicC/YloC family endoribonuclease"/>
    <property type="match status" value="1"/>
</dbReference>
<dbReference type="InterPro" id="IPR013551">
    <property type="entry name" value="YicC-like_C"/>
</dbReference>
<comment type="cofactor">
    <cofactor evidence="1">
        <name>a divalent metal cation</name>
        <dbReference type="ChEBI" id="CHEBI:60240"/>
    </cofactor>
</comment>
<evidence type="ECO:0000256" key="2">
    <source>
        <dbReference type="ARBA" id="ARBA00022722"/>
    </source>
</evidence>
<reference evidence="8 9" key="1">
    <citation type="submission" date="2018-03" db="EMBL/GenBank/DDBJ databases">
        <title>Genomic Encyclopedia of Type Strains, Phase III (KMG-III): the genomes of soil and plant-associated and newly described type strains.</title>
        <authorList>
            <person name="Whitman W."/>
        </authorList>
    </citation>
    <scope>NUCLEOTIDE SEQUENCE [LARGE SCALE GENOMIC DNA]</scope>
    <source>
        <strain evidence="8 9">MWH-P2sevCIIIb</strain>
    </source>
</reference>
<organism evidence="8 9">
    <name type="scientific">Jezberella montanilacus</name>
    <dbReference type="NCBI Taxonomy" id="323426"/>
    <lineage>
        <taxon>Bacteria</taxon>
        <taxon>Pseudomonadati</taxon>
        <taxon>Pseudomonadota</taxon>
        <taxon>Betaproteobacteria</taxon>
        <taxon>Burkholderiales</taxon>
        <taxon>Alcaligenaceae</taxon>
        <taxon>Jezberella</taxon>
    </lineage>
</organism>
<dbReference type="InterPro" id="IPR005229">
    <property type="entry name" value="YicC/YloC-like"/>
</dbReference>
<dbReference type="PANTHER" id="PTHR30636:SF3">
    <property type="entry name" value="UPF0701 PROTEIN YICC"/>
    <property type="match status" value="1"/>
</dbReference>
<protein>
    <submittedName>
        <fullName evidence="8">Uncharacterized protein (TIGR00255 family)</fullName>
    </submittedName>
</protein>
<dbReference type="EMBL" id="PVTV01000011">
    <property type="protein sequence ID" value="PRY99013.1"/>
    <property type="molecule type" value="Genomic_DNA"/>
</dbReference>
<name>A0A2T0XJ99_9BURK</name>